<evidence type="ECO:0000256" key="18">
    <source>
        <dbReference type="SAM" id="MobiDB-lite"/>
    </source>
</evidence>
<evidence type="ECO:0000256" key="17">
    <source>
        <dbReference type="PROSITE-ProRule" id="PRU10141"/>
    </source>
</evidence>
<evidence type="ECO:0000256" key="1">
    <source>
        <dbReference type="ARBA" id="ARBA00004123"/>
    </source>
</evidence>
<evidence type="ECO:0000256" key="12">
    <source>
        <dbReference type="ARBA" id="ARBA00023163"/>
    </source>
</evidence>
<keyword evidence="6" id="KW-0808">Transferase</keyword>
<evidence type="ECO:0000256" key="16">
    <source>
        <dbReference type="ARBA" id="ARBA00061380"/>
    </source>
</evidence>
<dbReference type="AlphaFoldDB" id="A0A210PLG6"/>
<feature type="binding site" evidence="17">
    <location>
        <position position="207"/>
    </location>
    <ligand>
        <name>ATP</name>
        <dbReference type="ChEBI" id="CHEBI:30616"/>
    </ligand>
</feature>
<evidence type="ECO:0000313" key="21">
    <source>
        <dbReference type="Proteomes" id="UP000242188"/>
    </source>
</evidence>
<keyword evidence="11" id="KW-0805">Transcription regulation</keyword>
<comment type="similarity">
    <text evidence="16">Belongs to the protein kinase superfamily. CMGC Ser/Thr protein kinase family. HIPK subfamily.</text>
</comment>
<keyword evidence="12" id="KW-0804">Transcription</keyword>
<dbReference type="PROSITE" id="PS00107">
    <property type="entry name" value="PROTEIN_KINASE_ATP"/>
    <property type="match status" value="1"/>
</dbReference>
<keyword evidence="8 20" id="KW-0418">Kinase</keyword>
<dbReference type="OrthoDB" id="10030361at2759"/>
<organism evidence="20 21">
    <name type="scientific">Mizuhopecten yessoensis</name>
    <name type="common">Japanese scallop</name>
    <name type="synonym">Patinopecten yessoensis</name>
    <dbReference type="NCBI Taxonomy" id="6573"/>
    <lineage>
        <taxon>Eukaryota</taxon>
        <taxon>Metazoa</taxon>
        <taxon>Spiralia</taxon>
        <taxon>Lophotrochozoa</taxon>
        <taxon>Mollusca</taxon>
        <taxon>Bivalvia</taxon>
        <taxon>Autobranchia</taxon>
        <taxon>Pteriomorphia</taxon>
        <taxon>Pectinida</taxon>
        <taxon>Pectinoidea</taxon>
        <taxon>Pectinidae</taxon>
        <taxon>Mizuhopecten</taxon>
    </lineage>
</organism>
<evidence type="ECO:0000256" key="14">
    <source>
        <dbReference type="ARBA" id="ARBA00047899"/>
    </source>
</evidence>
<comment type="catalytic activity">
    <reaction evidence="14">
        <text>L-threonyl-[protein] + ATP = O-phospho-L-threonyl-[protein] + ADP + H(+)</text>
        <dbReference type="Rhea" id="RHEA:46608"/>
        <dbReference type="Rhea" id="RHEA-COMP:11060"/>
        <dbReference type="Rhea" id="RHEA-COMP:11605"/>
        <dbReference type="ChEBI" id="CHEBI:15378"/>
        <dbReference type="ChEBI" id="CHEBI:30013"/>
        <dbReference type="ChEBI" id="CHEBI:30616"/>
        <dbReference type="ChEBI" id="CHEBI:61977"/>
        <dbReference type="ChEBI" id="CHEBI:456216"/>
        <dbReference type="EC" id="2.7.11.1"/>
    </reaction>
</comment>
<evidence type="ECO:0000256" key="15">
    <source>
        <dbReference type="ARBA" id="ARBA00048679"/>
    </source>
</evidence>
<comment type="catalytic activity">
    <reaction evidence="15">
        <text>L-seryl-[protein] + ATP = O-phospho-L-seryl-[protein] + ADP + H(+)</text>
        <dbReference type="Rhea" id="RHEA:17989"/>
        <dbReference type="Rhea" id="RHEA-COMP:9863"/>
        <dbReference type="Rhea" id="RHEA-COMP:11604"/>
        <dbReference type="ChEBI" id="CHEBI:15378"/>
        <dbReference type="ChEBI" id="CHEBI:29999"/>
        <dbReference type="ChEBI" id="CHEBI:30616"/>
        <dbReference type="ChEBI" id="CHEBI:83421"/>
        <dbReference type="ChEBI" id="CHEBI:456216"/>
        <dbReference type="EC" id="2.7.11.1"/>
    </reaction>
</comment>
<dbReference type="Pfam" id="PF00069">
    <property type="entry name" value="Pkinase"/>
    <property type="match status" value="1"/>
</dbReference>
<feature type="compositionally biased region" description="Polar residues" evidence="18">
    <location>
        <begin position="804"/>
        <end position="816"/>
    </location>
</feature>
<proteinExistence type="inferred from homology"/>
<dbReference type="FunFam" id="3.30.200.20:FF:000022">
    <property type="entry name" value="Homeodomain-interacting protein kinase 2 isoform 1"/>
    <property type="match status" value="1"/>
</dbReference>
<keyword evidence="5" id="KW-0597">Phosphoprotein</keyword>
<dbReference type="EMBL" id="NEDP02005591">
    <property type="protein sequence ID" value="OWF37329.1"/>
    <property type="molecule type" value="Genomic_DNA"/>
</dbReference>
<evidence type="ECO:0000256" key="9">
    <source>
        <dbReference type="ARBA" id="ARBA00022840"/>
    </source>
</evidence>
<gene>
    <name evidence="20" type="ORF">KP79_PYT18378</name>
</gene>
<dbReference type="GO" id="GO:0005654">
    <property type="term" value="C:nucleoplasm"/>
    <property type="evidence" value="ECO:0007669"/>
    <property type="project" value="UniProtKB-ARBA"/>
</dbReference>
<dbReference type="InterPro" id="IPR000719">
    <property type="entry name" value="Prot_kinase_dom"/>
</dbReference>
<dbReference type="GO" id="GO:0005524">
    <property type="term" value="F:ATP binding"/>
    <property type="evidence" value="ECO:0007669"/>
    <property type="project" value="UniProtKB-UniRule"/>
</dbReference>
<keyword evidence="7 17" id="KW-0547">Nucleotide-binding</keyword>
<dbReference type="Gene3D" id="3.30.200.20">
    <property type="entry name" value="Phosphorylase Kinase, domain 1"/>
    <property type="match status" value="1"/>
</dbReference>
<feature type="compositionally biased region" description="Polar residues" evidence="18">
    <location>
        <begin position="890"/>
        <end position="903"/>
    </location>
</feature>
<evidence type="ECO:0000259" key="19">
    <source>
        <dbReference type="PROSITE" id="PS50011"/>
    </source>
</evidence>
<dbReference type="InterPro" id="IPR017441">
    <property type="entry name" value="Protein_kinase_ATP_BS"/>
</dbReference>
<comment type="caution">
    <text evidence="20">The sequence shown here is derived from an EMBL/GenBank/DDBJ whole genome shotgun (WGS) entry which is preliminary data.</text>
</comment>
<dbReference type="EC" id="2.7.11.1" evidence="2"/>
<keyword evidence="9 17" id="KW-0067">ATP-binding</keyword>
<evidence type="ECO:0000256" key="7">
    <source>
        <dbReference type="ARBA" id="ARBA00022741"/>
    </source>
</evidence>
<dbReference type="PROSITE" id="PS00108">
    <property type="entry name" value="PROTEIN_KINASE_ST"/>
    <property type="match status" value="1"/>
</dbReference>
<dbReference type="SMART" id="SM00220">
    <property type="entry name" value="S_TKc"/>
    <property type="match status" value="1"/>
</dbReference>
<evidence type="ECO:0000313" key="20">
    <source>
        <dbReference type="EMBL" id="OWF37329.1"/>
    </source>
</evidence>
<evidence type="ECO:0000256" key="4">
    <source>
        <dbReference type="ARBA" id="ARBA00022527"/>
    </source>
</evidence>
<accession>A0A210PLG6</accession>
<dbReference type="GO" id="GO:0005737">
    <property type="term" value="C:cytoplasm"/>
    <property type="evidence" value="ECO:0007669"/>
    <property type="project" value="UniProtKB-ARBA"/>
</dbReference>
<name>A0A210PLG6_MIZYE</name>
<evidence type="ECO:0000256" key="3">
    <source>
        <dbReference type="ARBA" id="ARBA00022499"/>
    </source>
</evidence>
<keyword evidence="20" id="KW-0371">Homeobox</keyword>
<evidence type="ECO:0000256" key="2">
    <source>
        <dbReference type="ARBA" id="ARBA00012513"/>
    </source>
</evidence>
<keyword evidence="20" id="KW-0238">DNA-binding</keyword>
<evidence type="ECO:0000256" key="6">
    <source>
        <dbReference type="ARBA" id="ARBA00022679"/>
    </source>
</evidence>
<keyword evidence="13" id="KW-0539">Nucleus</keyword>
<dbReference type="GO" id="GO:0004674">
    <property type="term" value="F:protein serine/threonine kinase activity"/>
    <property type="evidence" value="ECO:0007669"/>
    <property type="project" value="UniProtKB-KW"/>
</dbReference>
<feature type="domain" description="Protein kinase" evidence="19">
    <location>
        <begin position="178"/>
        <end position="507"/>
    </location>
</feature>
<feature type="compositionally biased region" description="Low complexity" evidence="18">
    <location>
        <begin position="134"/>
        <end position="157"/>
    </location>
</feature>
<dbReference type="InterPro" id="IPR050494">
    <property type="entry name" value="Ser_Thr_dual-spec_kinase"/>
</dbReference>
<dbReference type="CDD" id="cd14211">
    <property type="entry name" value="STKc_HIPK"/>
    <property type="match status" value="1"/>
</dbReference>
<sequence length="1258" mass="139613">MQEDLRIYNSKISAFSNFKKIKLEAVPDLHDVVSTRGPILPHSPVFYASDIPHYKSHQSQLETAVTSATAFVFPQHRDAFTNLENQTHNYIRASTIKLRDNYHQRCGTKRKCDDLNAPMQLTETQAVSSEDDNTTNNNTTTTTTTTTTSKTTSSSNTEGDYQLVQHEVLYSLTSHNTYEVLEFLGRGTFGQVVKCWKKGTNEIVAIKILKNHPSYARQGQIEVSILTRLSHENADEFNFVRAFECFQHKNHTCLVFEMLEQNLYDFLKQNKFQPLPLKYIRPITQQVLTALLKLKSLHLIHADLKPENIMLVDPVRFPYRVKVIDFGSASHVSKAVCSTYLQSRYYRAPEILLGLPFCEAIDMWSLGCVIAELFLGWPLYPGSSEYDQIRYVSQTQGLPAEHMLSAATKTTRFFIRENTDSNYPFWRLKTPEEHEAETKIKSKEARKYIFNCLDDMAQINVPTDLEGSELLAEKIDRKEFIDLLKRMLTLDQERRIMPGEALNHPFATMAHLIEYACSSMVKQSVQAMEICRRTVKSIFDINQNGGGLMSNLVPTSTASLTVTFNNQINALHTQMASQNLAASSHQAAPELQYLPYPLQSRPYIPYQASQVSQPLPGASQRSNTQFNRDPFIHVSSIVVPGTLQGLSSPTRYNHVPMVTQAAPTLQLQPQLITQPTTQQITPVTMLEGGRPVLMTNAPGGAWPHAAAAAAAQQVLVGSWQQIPGLPTQRSVQQPLLTETLASQALPDSWRQSIVLDSFDQSSLAPLAPLGSTSQQWNIGMVPTTYSLSGQHSSSQSSKRHTKQGRTSMKEPTSTHLSPVKKRVKENTPPDSLLQQDAAQTLCNWSMSQGREQRQPIVIADTPSPAVSIITISSDSDDDADHKHHSRRGKNNQGVHFVQPTTRNSQAFTSSLAGSTADSFDSLRGRKNNSVIVADVQDIDFEESINSYNKKQIILTPIKHEEVERSTLATNPSSHYLYTNSLGLPSTTTTALVPPMISSSFDTKPRKMREQAKVSPYMANIPKQETSVPTSMGRIHDRNRGMRSPKLEVRLPPLEVEINSAALQGKLAYVSPTVRPGHSSQKLAATQSLVSQNGSVLGGKHWSGNINFGSRHAAGTSQLSPVQGGVSLTQPVFLSAGTQMEFNRDYRRPPALQGSPIHHYLLPAHQQPQVAAIPAGISQYAPFSPSVAPPPAHQSPRHVQYTTQPLPAHVHPVLQSSTLPAGPYQPQLTSQYGVGAATTGLYATYPLSPNKGRSYQYFA</sequence>
<feature type="region of interest" description="Disordered" evidence="18">
    <location>
        <begin position="787"/>
        <end position="832"/>
    </location>
</feature>
<feature type="region of interest" description="Disordered" evidence="18">
    <location>
        <begin position="125"/>
        <end position="157"/>
    </location>
</feature>
<dbReference type="Gene3D" id="1.10.510.10">
    <property type="entry name" value="Transferase(Phosphotransferase) domain 1"/>
    <property type="match status" value="1"/>
</dbReference>
<evidence type="ECO:0000256" key="8">
    <source>
        <dbReference type="ARBA" id="ARBA00022777"/>
    </source>
</evidence>
<dbReference type="GO" id="GO:0004713">
    <property type="term" value="F:protein tyrosine kinase activity"/>
    <property type="evidence" value="ECO:0007669"/>
    <property type="project" value="TreeGrafter"/>
</dbReference>
<dbReference type="PANTHER" id="PTHR24058:SF17">
    <property type="entry name" value="HOMEODOMAIN INTERACTING PROTEIN KINASE, ISOFORM D"/>
    <property type="match status" value="1"/>
</dbReference>
<protein>
    <recommendedName>
        <fullName evidence="2">non-specific serine/threonine protein kinase</fullName>
        <ecNumber evidence="2">2.7.11.1</ecNumber>
    </recommendedName>
</protein>
<feature type="compositionally biased region" description="Low complexity" evidence="18">
    <location>
        <begin position="787"/>
        <end position="796"/>
    </location>
</feature>
<keyword evidence="10" id="KW-0832">Ubl conjugation</keyword>
<reference evidence="20 21" key="1">
    <citation type="journal article" date="2017" name="Nat. Ecol. Evol.">
        <title>Scallop genome provides insights into evolution of bilaterian karyotype and development.</title>
        <authorList>
            <person name="Wang S."/>
            <person name="Zhang J."/>
            <person name="Jiao W."/>
            <person name="Li J."/>
            <person name="Xun X."/>
            <person name="Sun Y."/>
            <person name="Guo X."/>
            <person name="Huan P."/>
            <person name="Dong B."/>
            <person name="Zhang L."/>
            <person name="Hu X."/>
            <person name="Sun X."/>
            <person name="Wang J."/>
            <person name="Zhao C."/>
            <person name="Wang Y."/>
            <person name="Wang D."/>
            <person name="Huang X."/>
            <person name="Wang R."/>
            <person name="Lv J."/>
            <person name="Li Y."/>
            <person name="Zhang Z."/>
            <person name="Liu B."/>
            <person name="Lu W."/>
            <person name="Hui Y."/>
            <person name="Liang J."/>
            <person name="Zhou Z."/>
            <person name="Hou R."/>
            <person name="Li X."/>
            <person name="Liu Y."/>
            <person name="Li H."/>
            <person name="Ning X."/>
            <person name="Lin Y."/>
            <person name="Zhao L."/>
            <person name="Xing Q."/>
            <person name="Dou J."/>
            <person name="Li Y."/>
            <person name="Mao J."/>
            <person name="Guo H."/>
            <person name="Dou H."/>
            <person name="Li T."/>
            <person name="Mu C."/>
            <person name="Jiang W."/>
            <person name="Fu Q."/>
            <person name="Fu X."/>
            <person name="Miao Y."/>
            <person name="Liu J."/>
            <person name="Yu Q."/>
            <person name="Li R."/>
            <person name="Liao H."/>
            <person name="Li X."/>
            <person name="Kong Y."/>
            <person name="Jiang Z."/>
            <person name="Chourrout D."/>
            <person name="Li R."/>
            <person name="Bao Z."/>
        </authorList>
    </citation>
    <scope>NUCLEOTIDE SEQUENCE [LARGE SCALE GENOMIC DNA]</scope>
    <source>
        <strain evidence="20 21">PY_sf001</strain>
    </source>
</reference>
<dbReference type="GO" id="GO:0003677">
    <property type="term" value="F:DNA binding"/>
    <property type="evidence" value="ECO:0007669"/>
    <property type="project" value="UniProtKB-KW"/>
</dbReference>
<keyword evidence="3" id="KW-1017">Isopeptide bond</keyword>
<keyword evidence="21" id="KW-1185">Reference proteome</keyword>
<evidence type="ECO:0000256" key="13">
    <source>
        <dbReference type="ARBA" id="ARBA00023242"/>
    </source>
</evidence>
<keyword evidence="4" id="KW-0723">Serine/threonine-protein kinase</keyword>
<evidence type="ECO:0000256" key="11">
    <source>
        <dbReference type="ARBA" id="ARBA00023015"/>
    </source>
</evidence>
<evidence type="ECO:0000256" key="5">
    <source>
        <dbReference type="ARBA" id="ARBA00022553"/>
    </source>
</evidence>
<dbReference type="STRING" id="6573.A0A210PLG6"/>
<dbReference type="SUPFAM" id="SSF56112">
    <property type="entry name" value="Protein kinase-like (PK-like)"/>
    <property type="match status" value="1"/>
</dbReference>
<feature type="region of interest" description="Disordered" evidence="18">
    <location>
        <begin position="873"/>
        <end position="903"/>
    </location>
</feature>
<dbReference type="InterPro" id="IPR011009">
    <property type="entry name" value="Kinase-like_dom_sf"/>
</dbReference>
<evidence type="ECO:0000256" key="10">
    <source>
        <dbReference type="ARBA" id="ARBA00022843"/>
    </source>
</evidence>
<dbReference type="FunFam" id="1.10.510.10:FF:000029">
    <property type="entry name" value="Homeodomain-interacting protein kinase 2 isoform 1"/>
    <property type="match status" value="1"/>
</dbReference>
<dbReference type="PANTHER" id="PTHR24058">
    <property type="entry name" value="DUAL SPECIFICITY PROTEIN KINASE"/>
    <property type="match status" value="1"/>
</dbReference>
<comment type="subcellular location">
    <subcellularLocation>
        <location evidence="1">Nucleus</location>
    </subcellularLocation>
</comment>
<dbReference type="Proteomes" id="UP000242188">
    <property type="component" value="Unassembled WGS sequence"/>
</dbReference>
<dbReference type="PROSITE" id="PS50011">
    <property type="entry name" value="PROTEIN_KINASE_DOM"/>
    <property type="match status" value="1"/>
</dbReference>
<dbReference type="InterPro" id="IPR008271">
    <property type="entry name" value="Ser/Thr_kinase_AS"/>
</dbReference>